<reference evidence="3" key="1">
    <citation type="journal article" date="2019" name="Int. J. Syst. Evol. Microbiol.">
        <title>Halobacteriovorax valvorus sp. nov., a novel prokaryotic predator isolated from coastal seawater of China.</title>
        <authorList>
            <person name="Chen M.-X."/>
        </authorList>
    </citation>
    <scope>NUCLEOTIDE SEQUENCE [LARGE SCALE GENOMIC DNA]</scope>
    <source>
        <strain evidence="3">BL9</strain>
    </source>
</reference>
<dbReference type="RefSeq" id="WP_114705250.1">
    <property type="nucleotide sequence ID" value="NZ_QDKL01000001.1"/>
</dbReference>
<keyword evidence="2" id="KW-0067">ATP-binding</keyword>
<dbReference type="PANTHER" id="PTHR30153">
    <property type="entry name" value="REPLICATIVE DNA HELICASE DNAB"/>
    <property type="match status" value="1"/>
</dbReference>
<dbReference type="NCBIfam" id="NF004629">
    <property type="entry name" value="PRK05973.1"/>
    <property type="match status" value="1"/>
</dbReference>
<sequence length="266" mass="30062">MKLSSPIFVLKSHAKKLKKNQGITMSEALDLVARAEGFSSWSLLKSKSQEVLPQEYSDILGYLNDGDLVLIGSRPGMGKTSFALGLFVQAINANHAKSFCFTLAHTHKEYAARIGTYDQTIGHNNERFELNYSDDISADYIIKATKNEVAPGSLIIVDYLQLLDEKRINPPLQTQVEKLKTFAKESGCIIIFISQIVRDVEDRIDKHPTVDDIRLPNPLDLNLMNKIILLYREKRDSKIVDVTFAGKTDHRFQVGWDGSEVRFFDL</sequence>
<feature type="domain" description="SF4 helicase" evidence="1">
    <location>
        <begin position="150"/>
        <end position="235"/>
    </location>
</feature>
<comment type="caution">
    <text evidence="2">The sequence shown here is derived from an EMBL/GenBank/DDBJ whole genome shotgun (WGS) entry which is preliminary data.</text>
</comment>
<proteinExistence type="predicted"/>
<accession>A0ABY0IIC5</accession>
<protein>
    <submittedName>
        <fullName evidence="2">DNA helicase</fullName>
    </submittedName>
</protein>
<evidence type="ECO:0000259" key="1">
    <source>
        <dbReference type="Pfam" id="PF03796"/>
    </source>
</evidence>
<dbReference type="EMBL" id="QDKL01000001">
    <property type="protein sequence ID" value="RZF22305.1"/>
    <property type="molecule type" value="Genomic_DNA"/>
</dbReference>
<evidence type="ECO:0000313" key="3">
    <source>
        <dbReference type="Proteomes" id="UP000443582"/>
    </source>
</evidence>
<dbReference type="InterPro" id="IPR027417">
    <property type="entry name" value="P-loop_NTPase"/>
</dbReference>
<keyword evidence="2" id="KW-0547">Nucleotide-binding</keyword>
<dbReference type="Gene3D" id="3.40.50.300">
    <property type="entry name" value="P-loop containing nucleotide triphosphate hydrolases"/>
    <property type="match status" value="1"/>
</dbReference>
<dbReference type="Proteomes" id="UP000443582">
    <property type="component" value="Unassembled WGS sequence"/>
</dbReference>
<dbReference type="SUPFAM" id="SSF52540">
    <property type="entry name" value="P-loop containing nucleoside triphosphate hydrolases"/>
    <property type="match status" value="1"/>
</dbReference>
<organism evidence="2 3">
    <name type="scientific">Halobacteriovorax vibrionivorans</name>
    <dbReference type="NCBI Taxonomy" id="2152716"/>
    <lineage>
        <taxon>Bacteria</taxon>
        <taxon>Pseudomonadati</taxon>
        <taxon>Bdellovibrionota</taxon>
        <taxon>Bacteriovoracia</taxon>
        <taxon>Bacteriovoracales</taxon>
        <taxon>Halobacteriovoraceae</taxon>
        <taxon>Halobacteriovorax</taxon>
    </lineage>
</organism>
<name>A0ABY0IIC5_9BACT</name>
<keyword evidence="2" id="KW-0347">Helicase</keyword>
<dbReference type="InterPro" id="IPR007694">
    <property type="entry name" value="DNA_helicase_DnaB-like_C"/>
</dbReference>
<dbReference type="GO" id="GO:0004386">
    <property type="term" value="F:helicase activity"/>
    <property type="evidence" value="ECO:0007669"/>
    <property type="project" value="UniProtKB-KW"/>
</dbReference>
<dbReference type="PANTHER" id="PTHR30153:SF2">
    <property type="entry name" value="REPLICATIVE DNA HELICASE"/>
    <property type="match status" value="1"/>
</dbReference>
<keyword evidence="2" id="KW-0378">Hydrolase</keyword>
<evidence type="ECO:0000313" key="2">
    <source>
        <dbReference type="EMBL" id="RZF22305.1"/>
    </source>
</evidence>
<dbReference type="Pfam" id="PF03796">
    <property type="entry name" value="DnaB_C"/>
    <property type="match status" value="2"/>
</dbReference>
<keyword evidence="3" id="KW-1185">Reference proteome</keyword>
<feature type="domain" description="SF4 helicase" evidence="1">
    <location>
        <begin position="61"/>
        <end position="125"/>
    </location>
</feature>
<gene>
    <name evidence="2" type="ORF">DAY19_00630</name>
</gene>